<evidence type="ECO:0000313" key="16">
    <source>
        <dbReference type="Proteomes" id="UP000778970"/>
    </source>
</evidence>
<keyword evidence="15" id="KW-0675">Receptor</keyword>
<dbReference type="InterPro" id="IPR039426">
    <property type="entry name" value="TonB-dep_rcpt-like"/>
</dbReference>
<dbReference type="SUPFAM" id="SSF56935">
    <property type="entry name" value="Porins"/>
    <property type="match status" value="1"/>
</dbReference>
<dbReference type="Gene3D" id="2.170.130.10">
    <property type="entry name" value="TonB-dependent receptor, plug domain"/>
    <property type="match status" value="1"/>
</dbReference>
<evidence type="ECO:0000256" key="11">
    <source>
        <dbReference type="RuleBase" id="RU003357"/>
    </source>
</evidence>
<dbReference type="CDD" id="cd01347">
    <property type="entry name" value="ligand_gated_channel"/>
    <property type="match status" value="1"/>
</dbReference>
<dbReference type="InterPro" id="IPR000531">
    <property type="entry name" value="Beta-barrel_TonB"/>
</dbReference>
<evidence type="ECO:0000256" key="10">
    <source>
        <dbReference type="PROSITE-ProRule" id="PRU01360"/>
    </source>
</evidence>
<dbReference type="GO" id="GO:0015232">
    <property type="term" value="F:heme transmembrane transporter activity"/>
    <property type="evidence" value="ECO:0007669"/>
    <property type="project" value="InterPro"/>
</dbReference>
<dbReference type="PANTHER" id="PTHR30069:SF41">
    <property type="entry name" value="HEME_HEMOPEXIN UTILIZATION PROTEIN C"/>
    <property type="match status" value="1"/>
</dbReference>
<comment type="caution">
    <text evidence="15">The sequence shown here is derived from an EMBL/GenBank/DDBJ whole genome shotgun (WGS) entry which is preliminary data.</text>
</comment>
<keyword evidence="9 10" id="KW-0998">Cell outer membrane</keyword>
<dbReference type="GO" id="GO:0044718">
    <property type="term" value="P:siderophore transmembrane transport"/>
    <property type="evidence" value="ECO:0007669"/>
    <property type="project" value="TreeGrafter"/>
</dbReference>
<evidence type="ECO:0000256" key="4">
    <source>
        <dbReference type="ARBA" id="ARBA00022452"/>
    </source>
</evidence>
<dbReference type="Pfam" id="PF00593">
    <property type="entry name" value="TonB_dep_Rec_b-barrel"/>
    <property type="match status" value="1"/>
</dbReference>
<keyword evidence="16" id="KW-1185">Reference proteome</keyword>
<comment type="similarity">
    <text evidence="2 10 11">Belongs to the TonB-dependent receptor family.</text>
</comment>
<keyword evidence="4 10" id="KW-1134">Transmembrane beta strand</keyword>
<dbReference type="Gene3D" id="2.40.170.20">
    <property type="entry name" value="TonB-dependent receptor, beta-barrel domain"/>
    <property type="match status" value="1"/>
</dbReference>
<keyword evidence="5 10" id="KW-0812">Transmembrane</keyword>
<dbReference type="EMBL" id="NRRE01000026">
    <property type="protein sequence ID" value="MBK1698217.1"/>
    <property type="molecule type" value="Genomic_DNA"/>
</dbReference>
<feature type="chain" id="PRO_5037808028" evidence="12">
    <location>
        <begin position="37"/>
        <end position="728"/>
    </location>
</feature>
<dbReference type="InterPro" id="IPR010949">
    <property type="entry name" value="TonB_Hb/transfer/lactofer_rcpt"/>
</dbReference>
<evidence type="ECO:0000259" key="13">
    <source>
        <dbReference type="Pfam" id="PF00593"/>
    </source>
</evidence>
<evidence type="ECO:0000256" key="9">
    <source>
        <dbReference type="ARBA" id="ARBA00023237"/>
    </source>
</evidence>
<name>A0A934V0H5_9PROT</name>
<dbReference type="NCBIfam" id="TIGR01785">
    <property type="entry name" value="TonB-hemin"/>
    <property type="match status" value="1"/>
</dbReference>
<dbReference type="InterPro" id="IPR037066">
    <property type="entry name" value="Plug_dom_sf"/>
</dbReference>
<accession>A0A934V0H5</accession>
<evidence type="ECO:0000256" key="8">
    <source>
        <dbReference type="ARBA" id="ARBA00023136"/>
    </source>
</evidence>
<comment type="subcellular location">
    <subcellularLocation>
        <location evidence="1 10">Cell outer membrane</location>
        <topology evidence="1 10">Multi-pass membrane protein</topology>
    </subcellularLocation>
</comment>
<dbReference type="PROSITE" id="PS52016">
    <property type="entry name" value="TONB_DEPENDENT_REC_3"/>
    <property type="match status" value="1"/>
</dbReference>
<proteinExistence type="inferred from homology"/>
<feature type="domain" description="TonB-dependent receptor-like beta-barrel" evidence="13">
    <location>
        <begin position="268"/>
        <end position="699"/>
    </location>
</feature>
<keyword evidence="6 12" id="KW-0732">Signal</keyword>
<evidence type="ECO:0000256" key="3">
    <source>
        <dbReference type="ARBA" id="ARBA00022448"/>
    </source>
</evidence>
<dbReference type="InterPro" id="IPR012910">
    <property type="entry name" value="Plug_dom"/>
</dbReference>
<sequence length="728" mass="79027">MRLRPHRSARGKKMASRQLGYTAIVLATAIAGPACAQQSDSDGVTLGAGDPAVTMGKSETVSLETVSVTATRNPIDSFEYPGMVTIVDRERIQQRQPSTLDDVLKWVPNVEFTGGPRRNGEVPSIRGFSGADVIVTLDGARQNFNSGHDGRFYVDPMLLREVEVLRGPASSLYGSGGLGGVIAMRTVRPDDFLAPGETAGVTVGGGYQSVNNEYRETVTGYAKPTDDVGVLASVSKLDSGSIELGDGSKLTRSDNDIVSGLVKGDWTFADHHRLEASFQRFQNDAQEPNNGQGAGDDNLVDKDITSDTWRLNYAYADPANDLVDLDAIVYYTDTTLEELRLDNNGNGPAGELLEREVATTGFRVDNRSRIRLSNDVGVTFTYGTEGYQDRQDSAADGAPRSSVPEAETTLLGGYAQAEVRIAEPFGVLPGDLLAIPGVRYDRYSSTSDVAADNEDHAVSPRFGLSYLPTDWSLLFANYGTAFRAPTIDELYTSGVHFQMPIGSGVTNRFISNPDLDPQRTQTIEFGGGLDFDDVVQSNDRLRVKATHFRTQGEDFIDLQVNQPAPFTDCNPFVPGACDGTTQAVNIADAELWGNEIEATYENRRIRLQLGFSTIDGENEATGEPLGILTPPQLTTDAAVKLPEIDSIVGWRMLAADEFDEVSDPAETRPGYAVHDLYFAWAPSEGVLDGLRVDLGVDNIFDKAYARAYTNAFEPGRNFKGFVRYALTF</sequence>
<evidence type="ECO:0000256" key="2">
    <source>
        <dbReference type="ARBA" id="ARBA00009810"/>
    </source>
</evidence>
<evidence type="ECO:0000256" key="6">
    <source>
        <dbReference type="ARBA" id="ARBA00022729"/>
    </source>
</evidence>
<evidence type="ECO:0000256" key="12">
    <source>
        <dbReference type="SAM" id="SignalP"/>
    </source>
</evidence>
<dbReference type="NCBIfam" id="TIGR01786">
    <property type="entry name" value="TonB-hemlactrns"/>
    <property type="match status" value="1"/>
</dbReference>
<keyword evidence="8 10" id="KW-0472">Membrane</keyword>
<gene>
    <name evidence="15" type="ORF">CKO21_13295</name>
</gene>
<dbReference type="Pfam" id="PF07715">
    <property type="entry name" value="Plug"/>
    <property type="match status" value="1"/>
</dbReference>
<feature type="signal peptide" evidence="12">
    <location>
        <begin position="1"/>
        <end position="36"/>
    </location>
</feature>
<organism evidence="15 16">
    <name type="scientific">Rhodovibrio salinarum</name>
    <dbReference type="NCBI Taxonomy" id="1087"/>
    <lineage>
        <taxon>Bacteria</taxon>
        <taxon>Pseudomonadati</taxon>
        <taxon>Pseudomonadota</taxon>
        <taxon>Alphaproteobacteria</taxon>
        <taxon>Rhodospirillales</taxon>
        <taxon>Rhodovibrionaceae</taxon>
        <taxon>Rhodovibrio</taxon>
    </lineage>
</organism>
<evidence type="ECO:0000313" key="15">
    <source>
        <dbReference type="EMBL" id="MBK1698217.1"/>
    </source>
</evidence>
<reference evidence="15" key="2">
    <citation type="journal article" date="2020" name="Microorganisms">
        <title>Osmotic Adaptation and Compatible Solute Biosynthesis of Phototrophic Bacteria as Revealed from Genome Analyses.</title>
        <authorList>
            <person name="Imhoff J.F."/>
            <person name="Rahn T."/>
            <person name="Kunzel S."/>
            <person name="Keller A."/>
            <person name="Neulinger S.C."/>
        </authorList>
    </citation>
    <scope>NUCLEOTIDE SEQUENCE</scope>
    <source>
        <strain evidence="15">DSM 9154</strain>
    </source>
</reference>
<dbReference type="AlphaFoldDB" id="A0A934V0H5"/>
<dbReference type="InterPro" id="IPR036942">
    <property type="entry name" value="Beta-barrel_TonB_sf"/>
</dbReference>
<protein>
    <submittedName>
        <fullName evidence="15">TonB-dependent receptor</fullName>
    </submittedName>
</protein>
<keyword evidence="3 10" id="KW-0813">Transport</keyword>
<dbReference type="GO" id="GO:0015344">
    <property type="term" value="F:siderophore uptake transmembrane transporter activity"/>
    <property type="evidence" value="ECO:0007669"/>
    <property type="project" value="TreeGrafter"/>
</dbReference>
<reference evidence="15" key="1">
    <citation type="submission" date="2017-08" db="EMBL/GenBank/DDBJ databases">
        <authorList>
            <person name="Imhoff J.F."/>
            <person name="Rahn T."/>
            <person name="Kuenzel S."/>
            <person name="Neulinger S.C."/>
        </authorList>
    </citation>
    <scope>NUCLEOTIDE SEQUENCE</scope>
    <source>
        <strain evidence="15">DSM 9154</strain>
    </source>
</reference>
<evidence type="ECO:0000256" key="5">
    <source>
        <dbReference type="ARBA" id="ARBA00022692"/>
    </source>
</evidence>
<dbReference type="Proteomes" id="UP000778970">
    <property type="component" value="Unassembled WGS sequence"/>
</dbReference>
<keyword evidence="7 11" id="KW-0798">TonB box</keyword>
<dbReference type="PANTHER" id="PTHR30069">
    <property type="entry name" value="TONB-DEPENDENT OUTER MEMBRANE RECEPTOR"/>
    <property type="match status" value="1"/>
</dbReference>
<evidence type="ECO:0000256" key="1">
    <source>
        <dbReference type="ARBA" id="ARBA00004571"/>
    </source>
</evidence>
<dbReference type="GO" id="GO:0009279">
    <property type="term" value="C:cell outer membrane"/>
    <property type="evidence" value="ECO:0007669"/>
    <property type="project" value="UniProtKB-SubCell"/>
</dbReference>
<dbReference type="InterPro" id="IPR011276">
    <property type="entry name" value="TonB_haem/Hb_rcpt"/>
</dbReference>
<feature type="domain" description="TonB-dependent receptor plug" evidence="14">
    <location>
        <begin position="79"/>
        <end position="181"/>
    </location>
</feature>
<evidence type="ECO:0000256" key="7">
    <source>
        <dbReference type="ARBA" id="ARBA00023077"/>
    </source>
</evidence>
<evidence type="ECO:0000259" key="14">
    <source>
        <dbReference type="Pfam" id="PF07715"/>
    </source>
</evidence>